<dbReference type="PANTHER" id="PTHR22899">
    <property type="entry name" value="CYCLIN-RELATED F-BOX FAMILY"/>
    <property type="match status" value="1"/>
</dbReference>
<dbReference type="PANTHER" id="PTHR22899:SF0">
    <property type="entry name" value="F-BOX ASSOCIATED DOMAIN-CONTAINING PROTEIN-RELATED"/>
    <property type="match status" value="1"/>
</dbReference>
<dbReference type="Pfam" id="PF07735">
    <property type="entry name" value="FBA_2"/>
    <property type="match status" value="1"/>
</dbReference>
<reference evidence="3" key="1">
    <citation type="submission" date="2011-07" db="EMBL/GenBank/DDBJ databases">
        <authorList>
            <consortium name="Caenorhabditis brenneri Sequencing and Analysis Consortium"/>
            <person name="Wilson R.K."/>
        </authorList>
    </citation>
    <scope>NUCLEOTIDE SEQUENCE [LARGE SCALE GENOMIC DNA]</scope>
    <source>
        <strain evidence="3">PB2801</strain>
    </source>
</reference>
<name>G0N080_CAEBE</name>
<sequence>MVISRKLKAESVNVFIGDKISIAPFYGHGIPYYMFYLFMEHEGDAPKKVKKPTHLYFDEYSHQKESNLTFEFRNVKFEIKDWMEHFHTIFHCKETGIVFNENASQFDFDSVYEHFKNPDELLMFGTGNDEYNNQVMKSYMPLNDIRVELEIFENQKVPRQLLIQNFGHFYGYGEHLRESFTLDDLLCTNSKQIVLMNILFSQKDINRFLKLWISGSNRRLEQLTVHFVDREVPSPDALVEGITHVSWPDDHMKLFFSHNRRNQWVVRGGKGIMRKDGTKGTVHIYDDNGIKFVHLYVCIKVSFLSKRAKESVISRKFKAEFVLVFVHDDISIAPFYARGVPFHKFHLFMDQADGGPKTVKKPTHINFSESVPVENQEYNVSKVHEWKNEKFEVQDWLDHFHTIFHCKTKGILFHRDAFDFDLVYEHFKNPDKLFCDT</sequence>
<dbReference type="AlphaFoldDB" id="G0N080"/>
<dbReference type="Proteomes" id="UP000008068">
    <property type="component" value="Unassembled WGS sequence"/>
</dbReference>
<keyword evidence="3" id="KW-1185">Reference proteome</keyword>
<dbReference type="InterPro" id="IPR053222">
    <property type="entry name" value="Zygotic_Embryogenesis-Asso"/>
</dbReference>
<accession>G0N080</accession>
<feature type="domain" description="Sdz-33 F-box" evidence="1">
    <location>
        <begin position="158"/>
        <end position="225"/>
    </location>
</feature>
<gene>
    <name evidence="2" type="ORF">CAEBREN_01980</name>
</gene>
<evidence type="ECO:0000259" key="1">
    <source>
        <dbReference type="Pfam" id="PF07735"/>
    </source>
</evidence>
<dbReference type="InParanoid" id="G0N080"/>
<dbReference type="EMBL" id="GL379824">
    <property type="protein sequence ID" value="EGT48857.1"/>
    <property type="molecule type" value="Genomic_DNA"/>
</dbReference>
<dbReference type="InterPro" id="IPR012885">
    <property type="entry name" value="F-box_Sdz-33"/>
</dbReference>
<evidence type="ECO:0000313" key="2">
    <source>
        <dbReference type="EMBL" id="EGT48857.1"/>
    </source>
</evidence>
<proteinExistence type="predicted"/>
<dbReference type="HOGENOM" id="CLU_627358_0_0_1"/>
<dbReference type="FunCoup" id="G0N080">
    <property type="interactions" value="1049"/>
</dbReference>
<protein>
    <recommendedName>
        <fullName evidence="1">Sdz-33 F-box domain-containing protein</fullName>
    </recommendedName>
</protein>
<organism evidence="3">
    <name type="scientific">Caenorhabditis brenneri</name>
    <name type="common">Nematode worm</name>
    <dbReference type="NCBI Taxonomy" id="135651"/>
    <lineage>
        <taxon>Eukaryota</taxon>
        <taxon>Metazoa</taxon>
        <taxon>Ecdysozoa</taxon>
        <taxon>Nematoda</taxon>
        <taxon>Chromadorea</taxon>
        <taxon>Rhabditida</taxon>
        <taxon>Rhabditina</taxon>
        <taxon>Rhabditomorpha</taxon>
        <taxon>Rhabditoidea</taxon>
        <taxon>Rhabditidae</taxon>
        <taxon>Peloderinae</taxon>
        <taxon>Caenorhabditis</taxon>
    </lineage>
</organism>
<dbReference type="eggNOG" id="ENOG502TJZS">
    <property type="taxonomic scope" value="Eukaryota"/>
</dbReference>
<evidence type="ECO:0000313" key="3">
    <source>
        <dbReference type="Proteomes" id="UP000008068"/>
    </source>
</evidence>